<proteinExistence type="predicted"/>
<gene>
    <name evidence="1" type="ORF">Patl1_11829</name>
</gene>
<reference evidence="2" key="1">
    <citation type="journal article" date="2023" name="G3 (Bethesda)">
        <title>Genome assembly and association tests identify interacting loci associated with vigor, precocity, and sex in interspecific pistachio rootstocks.</title>
        <authorList>
            <person name="Palmer W."/>
            <person name="Jacygrad E."/>
            <person name="Sagayaradj S."/>
            <person name="Cavanaugh K."/>
            <person name="Han R."/>
            <person name="Bertier L."/>
            <person name="Beede B."/>
            <person name="Kafkas S."/>
            <person name="Golino D."/>
            <person name="Preece J."/>
            <person name="Michelmore R."/>
        </authorList>
    </citation>
    <scope>NUCLEOTIDE SEQUENCE [LARGE SCALE GENOMIC DNA]</scope>
</reference>
<organism evidence="1 2">
    <name type="scientific">Pistacia atlantica</name>
    <dbReference type="NCBI Taxonomy" id="434234"/>
    <lineage>
        <taxon>Eukaryota</taxon>
        <taxon>Viridiplantae</taxon>
        <taxon>Streptophyta</taxon>
        <taxon>Embryophyta</taxon>
        <taxon>Tracheophyta</taxon>
        <taxon>Spermatophyta</taxon>
        <taxon>Magnoliopsida</taxon>
        <taxon>eudicotyledons</taxon>
        <taxon>Gunneridae</taxon>
        <taxon>Pentapetalae</taxon>
        <taxon>rosids</taxon>
        <taxon>malvids</taxon>
        <taxon>Sapindales</taxon>
        <taxon>Anacardiaceae</taxon>
        <taxon>Pistacia</taxon>
    </lineage>
</organism>
<name>A0ACC1A0M1_9ROSI</name>
<dbReference type="Proteomes" id="UP001164250">
    <property type="component" value="Chromosome 12"/>
</dbReference>
<accession>A0ACC1A0M1</accession>
<comment type="caution">
    <text evidence="1">The sequence shown here is derived from an EMBL/GenBank/DDBJ whole genome shotgun (WGS) entry which is preliminary data.</text>
</comment>
<keyword evidence="2" id="KW-1185">Reference proteome</keyword>
<evidence type="ECO:0000313" key="1">
    <source>
        <dbReference type="EMBL" id="KAJ0081004.1"/>
    </source>
</evidence>
<dbReference type="EMBL" id="CM047908">
    <property type="protein sequence ID" value="KAJ0081004.1"/>
    <property type="molecule type" value="Genomic_DNA"/>
</dbReference>
<evidence type="ECO:0000313" key="2">
    <source>
        <dbReference type="Proteomes" id="UP001164250"/>
    </source>
</evidence>
<protein>
    <submittedName>
        <fullName evidence="1">Uncharacterized protein</fullName>
    </submittedName>
</protein>
<sequence length="413" mass="46225">MSSSPHYVPPSGDFSVHDGDKITIKPRGFNIVWGNDSRYWKLPGEGKNDEPAELVQVSWLEVTGSVTVTKGKKYKIWFKVSLKDGAFGWNGCPVFMMAKIGNKGRYSWKRIKPLDQFYGNNNKEIPEEGFEMDVPENGQGAKLARAAGTFAKIMKEPSPPTLSLRPVRLPSGLKKVIDSRCRATIGIVSNPNHGARKLRKAGQSRWLGRRPIVRGVAINPVDHPRGGVNTLHQRKITPTPTGKDDSSCYIKDSSGSIRVPVRALNIVWGNAPRFWQWIKLTEENSKASGFEEGAVLSQVNWIEVTGNLHSIASVAASAKMYEIFYVVKFQVDAFGWHSVPIKFKVKRNGEERVRSVMLQAYREKQEEWLEIPGGDFTISDDKFGAEEFGTFEVESDWWKGGMVLAGIRVKSKN</sequence>